<dbReference type="eggNOG" id="KOG0017">
    <property type="taxonomic scope" value="Eukaryota"/>
</dbReference>
<reference evidence="3" key="1">
    <citation type="journal article" date="2015" name="Genome Announc.">
        <title>Genome sequence of the AIDS-associated pathogen Penicillium marneffei (ATCC18224) and its near taxonomic relative Talaromyces stipitatus (ATCC10500).</title>
        <authorList>
            <person name="Nierman W.C."/>
            <person name="Fedorova-Abrams N.D."/>
            <person name="Andrianopoulos A."/>
        </authorList>
    </citation>
    <scope>NUCLEOTIDE SEQUENCE [LARGE SCALE GENOMIC DNA]</scope>
    <source>
        <strain evidence="3">ATCC 10500 / CBS 375.48 / QM 6759 / NRRL 1006</strain>
    </source>
</reference>
<dbReference type="OMA" id="VEICDIT"/>
<feature type="region of interest" description="Disordered" evidence="1">
    <location>
        <begin position="222"/>
        <end position="250"/>
    </location>
</feature>
<dbReference type="HOGENOM" id="CLU_002055_4_0_1"/>
<dbReference type="RefSeq" id="XP_002485832.1">
    <property type="nucleotide sequence ID" value="XM_002485787.1"/>
</dbReference>
<accession>B8MM82</accession>
<dbReference type="VEuPathDB" id="FungiDB:TSTA_098510"/>
<gene>
    <name evidence="2" type="ORF">TSTA_098510</name>
</gene>
<dbReference type="PhylomeDB" id="B8MM82"/>
<evidence type="ECO:0000313" key="2">
    <source>
        <dbReference type="EMBL" id="EED13594.1"/>
    </source>
</evidence>
<proteinExistence type="predicted"/>
<dbReference type="InParanoid" id="B8MM82"/>
<dbReference type="OrthoDB" id="4948765at2759"/>
<evidence type="ECO:0000256" key="1">
    <source>
        <dbReference type="SAM" id="MobiDB-lite"/>
    </source>
</evidence>
<protein>
    <recommendedName>
        <fullName evidence="4">Integrase catalytic domain-containing protein</fullName>
    </recommendedName>
</protein>
<dbReference type="EMBL" id="EQ962658">
    <property type="protein sequence ID" value="EED13594.1"/>
    <property type="molecule type" value="Genomic_DNA"/>
</dbReference>
<feature type="compositionally biased region" description="Basic residues" evidence="1">
    <location>
        <begin position="235"/>
        <end position="247"/>
    </location>
</feature>
<dbReference type="Proteomes" id="UP000001745">
    <property type="component" value="Unassembled WGS sequence"/>
</dbReference>
<sequence>MYLDGEPVLHVVDSVTSFQAAKFLKSLSAKDTWEAIYITWIDTYLGPPDVISHDAGTNFAANEFKVERYHALLCRAFNIISAEMGSTISKDVVLQMAVKAINDIAGPDGIVPTVLVFRVYPRLTLDSPPSALMIRRAQAMKKVMAELRKAVAERKVNDALNTRNSPIITETLNLPLGANVKVWREGKGWTGPYKLILVNGHDVTVDLGNGAVAFRAIETDDGIHVPEPPVTPPPPRHRGRPRGSKNKQKADVNVYLSKKEKGDLELALKLRREGKIVIEGAPFELSSVAEINGLIANRTFKIVHRDDVNLRDLHIFNSRLVNEIKGKNEIPYEKLRLVIQGYNDAGKARILTQAPTIQQASQRLLISLIPTLLSIDMIVEICDITQAYTQAKTKLQRIIVANLPKEMRGKYPLDSLLLVEGALYGIPKAGVHWFGTYHEHYKVKIDMETSTYDLCLLVTKPGAESFSLVGMGEEQALQEVGFKAKPKIQLLQDTPLEFNGARIILEQDNVFMQQKGQATKIEPLQEKDRSENDYLALNKRLIWQAENPKRGLRFIPLDLTKAKIMIFTDGSFANNRDLTSQIGFLIAMVSSKCKRVTRSVLASEIYGLTTGFNYGITLASTIKMITDHLNLPTIPVVVCTDSYSLYECLVKLGTTKEKRLIIDLIALRQLYEKREIDEIR</sequence>
<dbReference type="GeneID" id="8099679"/>
<keyword evidence="3" id="KW-1185">Reference proteome</keyword>
<organism evidence="2 3">
    <name type="scientific">Talaromyces stipitatus (strain ATCC 10500 / CBS 375.48 / QM 6759 / NRRL 1006)</name>
    <name type="common">Penicillium stipitatum</name>
    <dbReference type="NCBI Taxonomy" id="441959"/>
    <lineage>
        <taxon>Eukaryota</taxon>
        <taxon>Fungi</taxon>
        <taxon>Dikarya</taxon>
        <taxon>Ascomycota</taxon>
        <taxon>Pezizomycotina</taxon>
        <taxon>Eurotiomycetes</taxon>
        <taxon>Eurotiomycetidae</taxon>
        <taxon>Eurotiales</taxon>
        <taxon>Trichocomaceae</taxon>
        <taxon>Talaromyces</taxon>
        <taxon>Talaromyces sect. Talaromyces</taxon>
    </lineage>
</organism>
<name>B8MM82_TALSN</name>
<evidence type="ECO:0000313" key="3">
    <source>
        <dbReference type="Proteomes" id="UP000001745"/>
    </source>
</evidence>
<dbReference type="AlphaFoldDB" id="B8MM82"/>
<dbReference type="STRING" id="441959.B8MM82"/>
<evidence type="ECO:0008006" key="4">
    <source>
        <dbReference type="Google" id="ProtNLM"/>
    </source>
</evidence>